<proteinExistence type="predicted"/>
<dbReference type="VEuPathDB" id="FungiDB:TAPDE_002904"/>
<feature type="region of interest" description="Disordered" evidence="1">
    <location>
        <begin position="53"/>
        <end position="157"/>
    </location>
</feature>
<evidence type="ECO:0000256" key="1">
    <source>
        <dbReference type="SAM" id="MobiDB-lite"/>
    </source>
</evidence>
<gene>
    <name evidence="2" type="ORF">TAPDE_002904</name>
</gene>
<protein>
    <submittedName>
        <fullName evidence="2">Uncharacterized protein</fullName>
    </submittedName>
</protein>
<evidence type="ECO:0000313" key="2">
    <source>
        <dbReference type="EMBL" id="CCG82758.1"/>
    </source>
</evidence>
<name>R4XAC3_TAPDE</name>
<sequence length="331" mass="35708">MLAYLRYLAINYVYQDLDSIPSHEFLNLLTSEHLETFQAAFSSLNTTLNEIEEADENDGTVVEAPRLETPQDDDATPPREEEERLLGENDQTQSPPKPGSRTGSAEAGAPDALPGSGDAGQATQYDSPSRSDEGYGSNSGESIPDRAQDHEHDETSDEIAALGIIEEDDEVPDYGVALEPATYNSISPLRQKTVRRSSQVSADRIDASPRTSPTRARLAELTGPTPRAKRLTSTRGGMSDNARHLLSIGYTLSLMGEKLDKTRSVEGSVKSVIIKASQAIEKSQAGSVHGKSRYGGSKYGGSRYAGSKFGGSKRSVARSIVLEENLPAWGF</sequence>
<dbReference type="AlphaFoldDB" id="R4XAC3"/>
<organism evidence="2 3">
    <name type="scientific">Taphrina deformans (strain PYCC 5710 / ATCC 11124 / CBS 356.35 / IMI 108563 / JCM 9778 / NBRC 8474)</name>
    <name type="common">Peach leaf curl fungus</name>
    <name type="synonym">Lalaria deformans</name>
    <dbReference type="NCBI Taxonomy" id="1097556"/>
    <lineage>
        <taxon>Eukaryota</taxon>
        <taxon>Fungi</taxon>
        <taxon>Dikarya</taxon>
        <taxon>Ascomycota</taxon>
        <taxon>Taphrinomycotina</taxon>
        <taxon>Taphrinomycetes</taxon>
        <taxon>Taphrinales</taxon>
        <taxon>Taphrinaceae</taxon>
        <taxon>Taphrina</taxon>
    </lineage>
</organism>
<feature type="region of interest" description="Disordered" evidence="1">
    <location>
        <begin position="194"/>
        <end position="215"/>
    </location>
</feature>
<keyword evidence="3" id="KW-1185">Reference proteome</keyword>
<dbReference type="Proteomes" id="UP000013776">
    <property type="component" value="Unassembled WGS sequence"/>
</dbReference>
<feature type="compositionally biased region" description="Basic and acidic residues" evidence="1">
    <location>
        <begin position="143"/>
        <end position="153"/>
    </location>
</feature>
<accession>R4XAC3</accession>
<feature type="compositionally biased region" description="Basic and acidic residues" evidence="1">
    <location>
        <begin position="76"/>
        <end position="87"/>
    </location>
</feature>
<evidence type="ECO:0000313" key="3">
    <source>
        <dbReference type="Proteomes" id="UP000013776"/>
    </source>
</evidence>
<comment type="caution">
    <text evidence="2">The sequence shown here is derived from an EMBL/GenBank/DDBJ whole genome shotgun (WGS) entry which is preliminary data.</text>
</comment>
<dbReference type="EMBL" id="CAHR02000098">
    <property type="protein sequence ID" value="CCG82758.1"/>
    <property type="molecule type" value="Genomic_DNA"/>
</dbReference>
<reference evidence="2 3" key="1">
    <citation type="journal article" date="2013" name="MBio">
        <title>Genome sequencing of the plant pathogen Taphrina deformans, the causal agent of peach leaf curl.</title>
        <authorList>
            <person name="Cisse O.H."/>
            <person name="Almeida J.M.G.C.F."/>
            <person name="Fonseca A."/>
            <person name="Kumar A.A."/>
            <person name="Salojaervi J."/>
            <person name="Overmyer K."/>
            <person name="Hauser P.M."/>
            <person name="Pagni M."/>
        </authorList>
    </citation>
    <scope>NUCLEOTIDE SEQUENCE [LARGE SCALE GENOMIC DNA]</scope>
    <source>
        <strain evidence="3">PYCC 5710 / ATCC 11124 / CBS 356.35 / IMI 108563 / JCM 9778 / NBRC 8474</strain>
    </source>
</reference>